<name>A0ABM1A166_APLCA</name>
<feature type="compositionally biased region" description="Acidic residues" evidence="4">
    <location>
        <begin position="52"/>
        <end position="77"/>
    </location>
</feature>
<dbReference type="PANTHER" id="PTHR15052">
    <property type="entry name" value="RNA POLYMERASE III TRANSCRIPTION INITIATION FACTOR COMPLEX SUBUNIT"/>
    <property type="match status" value="1"/>
</dbReference>
<dbReference type="InterPro" id="IPR015943">
    <property type="entry name" value="WD40/YVTN_repeat-like_dom_sf"/>
</dbReference>
<dbReference type="SUPFAM" id="SSF50978">
    <property type="entry name" value="WD40 repeat-like"/>
    <property type="match status" value="1"/>
</dbReference>
<dbReference type="RefSeq" id="XP_012938730.1">
    <property type="nucleotide sequence ID" value="XM_013083276.2"/>
</dbReference>
<dbReference type="InterPro" id="IPR052416">
    <property type="entry name" value="GTF3C_component"/>
</dbReference>
<organism evidence="5 6">
    <name type="scientific">Aplysia californica</name>
    <name type="common">California sea hare</name>
    <dbReference type="NCBI Taxonomy" id="6500"/>
    <lineage>
        <taxon>Eukaryota</taxon>
        <taxon>Metazoa</taxon>
        <taxon>Spiralia</taxon>
        <taxon>Lophotrochozoa</taxon>
        <taxon>Mollusca</taxon>
        <taxon>Gastropoda</taxon>
        <taxon>Heterobranchia</taxon>
        <taxon>Euthyneura</taxon>
        <taxon>Tectipleura</taxon>
        <taxon>Aplysiida</taxon>
        <taxon>Aplysioidea</taxon>
        <taxon>Aplysiidae</taxon>
        <taxon>Aplysia</taxon>
    </lineage>
</organism>
<keyword evidence="2" id="KW-0804">Transcription</keyword>
<dbReference type="InterPro" id="IPR001680">
    <property type="entry name" value="WD40_rpt"/>
</dbReference>
<feature type="region of interest" description="Disordered" evidence="4">
    <location>
        <begin position="605"/>
        <end position="633"/>
    </location>
</feature>
<feature type="region of interest" description="Disordered" evidence="4">
    <location>
        <begin position="24"/>
        <end position="88"/>
    </location>
</feature>
<proteinExistence type="predicted"/>
<dbReference type="Proteomes" id="UP000694888">
    <property type="component" value="Unplaced"/>
</dbReference>
<sequence>MNAPDGTERKSRRKAARSAIKLISQVQVGVAEEKQSSGDEFKDSGDDKSSDGDDLGDGDLEEVESEGDLDEGDEGEKSDDQTMSSRRSSWLRKQRRWRMFQYGEMLWKTKRRLALLRNFYLDMDGRDDVFPELRPDVGHWGRPLSHCESAAYLPSRLTSMGFTQSDEAGEGGSGGDDEQLSPSTLRWGETTQRNGVSYSYSGGPIWAVEWCPLPHDARTNQLAAVAADVSDAEPPCTHTALTAPALVQMWTFGGLRHGGEPSSARPRLQMCVAHDGGFVRSMAWCPYRAYDTQVPDTDSQGHTMPRLGLLAVGGSHGKVEIFSIPHLESLPHSRETESSAEEAGLSGEVSAPDRTTAAATEGSNPLPAIYKPKPVLTLMPNTSAGPCLCVAWQNAGDLRYILSSYGTGGVFLWDLESASPLVRVDRSSLLPVRCFKESSLGVVGCVWSARCPYLFVTASLSMAVSIWDIRKPQVPLSSSTTRNAETTYARAVCSTGPIRAAFLSTADRIIGKENCPLSITGLTPSFMRIPSLRLCLARHFDCIWDVSFCPRYEVALSCDAAGNLMVTVPPLTRFLTRSKLMHMMYLKIVPTALVYKARLKAQQTSEHRREAAASTSATDGESQEAEQDPGGDVAERTLHFRNIPVTNSFKFPTDRRSDLTLNDTEPLGENIQAVHRARLNPNRSSCLWAVSGGQAGLLRLDNLFGLVSPRCRDVRDLLN</sequence>
<evidence type="ECO:0000313" key="5">
    <source>
        <dbReference type="Proteomes" id="UP000694888"/>
    </source>
</evidence>
<accession>A0ABM1A166</accession>
<reference evidence="6" key="1">
    <citation type="submission" date="2025-08" db="UniProtKB">
        <authorList>
            <consortium name="RefSeq"/>
        </authorList>
    </citation>
    <scope>IDENTIFICATION</scope>
</reference>
<keyword evidence="5" id="KW-1185">Reference proteome</keyword>
<feature type="compositionally biased region" description="Low complexity" evidence="4">
    <location>
        <begin position="341"/>
        <end position="350"/>
    </location>
</feature>
<feature type="region of interest" description="Disordered" evidence="4">
    <location>
        <begin position="162"/>
        <end position="188"/>
    </location>
</feature>
<feature type="region of interest" description="Disordered" evidence="4">
    <location>
        <begin position="330"/>
        <end position="365"/>
    </location>
</feature>
<evidence type="ECO:0000256" key="3">
    <source>
        <dbReference type="ARBA" id="ARBA00023242"/>
    </source>
</evidence>
<evidence type="ECO:0000256" key="1">
    <source>
        <dbReference type="ARBA" id="ARBA00004123"/>
    </source>
</evidence>
<feature type="compositionally biased region" description="Basic and acidic residues" evidence="4">
    <location>
        <begin position="31"/>
        <end position="51"/>
    </location>
</feature>
<evidence type="ECO:0000256" key="2">
    <source>
        <dbReference type="ARBA" id="ARBA00023163"/>
    </source>
</evidence>
<evidence type="ECO:0000256" key="4">
    <source>
        <dbReference type="SAM" id="MobiDB-lite"/>
    </source>
</evidence>
<dbReference type="InterPro" id="IPR036322">
    <property type="entry name" value="WD40_repeat_dom_sf"/>
</dbReference>
<protein>
    <submittedName>
        <fullName evidence="6">General transcription factor 3C polypeptide 2</fullName>
    </submittedName>
</protein>
<evidence type="ECO:0000313" key="6">
    <source>
        <dbReference type="RefSeq" id="XP_012938730.1"/>
    </source>
</evidence>
<dbReference type="PANTHER" id="PTHR15052:SF2">
    <property type="entry name" value="GENERAL TRANSCRIPTION FACTOR 3C POLYPEPTIDE 2"/>
    <property type="match status" value="1"/>
</dbReference>
<comment type="subcellular location">
    <subcellularLocation>
        <location evidence="1">Nucleus</location>
    </subcellularLocation>
</comment>
<dbReference type="Gene3D" id="2.130.10.10">
    <property type="entry name" value="YVTN repeat-like/Quinoprotein amine dehydrogenase"/>
    <property type="match status" value="1"/>
</dbReference>
<gene>
    <name evidence="6" type="primary">LOC101856430</name>
</gene>
<keyword evidence="3" id="KW-0539">Nucleus</keyword>
<dbReference type="GeneID" id="101856430"/>
<dbReference type="SMART" id="SM00320">
    <property type="entry name" value="WD40"/>
    <property type="match status" value="4"/>
</dbReference>